<dbReference type="NCBIfam" id="TIGR00636">
    <property type="entry name" value="PduO_Nterm"/>
    <property type="match status" value="1"/>
</dbReference>
<keyword evidence="8 14" id="KW-0067">ATP-binding</keyword>
<evidence type="ECO:0000256" key="4">
    <source>
        <dbReference type="ARBA" id="ARBA00020963"/>
    </source>
</evidence>
<dbReference type="AlphaFoldDB" id="A0A401FMR0"/>
<dbReference type="PANTHER" id="PTHR12213:SF0">
    <property type="entry name" value="CORRINOID ADENOSYLTRANSFERASE MMAB"/>
    <property type="match status" value="1"/>
</dbReference>
<keyword evidence="17" id="KW-1185">Reference proteome</keyword>
<comment type="pathway">
    <text evidence="1 14">Cofactor biosynthesis; adenosylcobalamin biosynthesis; adenosylcobalamin from cob(II)yrinate a,c-diamide: step 2/7.</text>
</comment>
<feature type="domain" description="Cobalamin adenosyltransferase-like" evidence="15">
    <location>
        <begin position="3"/>
        <end position="146"/>
    </location>
</feature>
<comment type="similarity">
    <text evidence="2 14">Belongs to the Cob(I)alamin adenosyltransferase family.</text>
</comment>
<dbReference type="Proteomes" id="UP000286974">
    <property type="component" value="Unassembled WGS sequence"/>
</dbReference>
<dbReference type="EMBL" id="BEXA01000003">
    <property type="protein sequence ID" value="GAY73672.1"/>
    <property type="molecule type" value="Genomic_DNA"/>
</dbReference>
<dbReference type="InterPro" id="IPR016030">
    <property type="entry name" value="CblAdoTrfase-like"/>
</dbReference>
<sequence length="171" mass="19804">MKIYTRAGDKGRTQIVGHKVVPKNDARVESYGSIDELNSWVGYTISILTDKTKELHDELEEIQQILFDVGRDLATLNTDDKHEFIFTDEENQRQTKWLEEKIDKYTEAVPQTKRFVLPGGSVEASALHFARTITRRAERKSLNYNKRIPLMKTQLFSLIGFRTIFCCCKIC</sequence>
<evidence type="ECO:0000256" key="1">
    <source>
        <dbReference type="ARBA" id="ARBA00005121"/>
    </source>
</evidence>
<proteinExistence type="inferred from homology"/>
<evidence type="ECO:0000256" key="5">
    <source>
        <dbReference type="ARBA" id="ARBA00022573"/>
    </source>
</evidence>
<dbReference type="GO" id="GO:0008817">
    <property type="term" value="F:corrinoid adenosyltransferase activity"/>
    <property type="evidence" value="ECO:0007669"/>
    <property type="project" value="UniProtKB-UniRule"/>
</dbReference>
<evidence type="ECO:0000256" key="3">
    <source>
        <dbReference type="ARBA" id="ARBA00012454"/>
    </source>
</evidence>
<dbReference type="SUPFAM" id="SSF89028">
    <property type="entry name" value="Cobalamin adenosyltransferase-like"/>
    <property type="match status" value="1"/>
</dbReference>
<name>A0A401FMR0_9LACO</name>
<comment type="catalytic activity">
    <reaction evidence="13 14">
        <text>2 cob(II)alamin + reduced [electron-transfer flavoprotein] + 2 ATP = 2 adenosylcob(III)alamin + 2 triphosphate + oxidized [electron-transfer flavoprotein] + 3 H(+)</text>
        <dbReference type="Rhea" id="RHEA:28671"/>
        <dbReference type="Rhea" id="RHEA-COMP:10685"/>
        <dbReference type="Rhea" id="RHEA-COMP:10686"/>
        <dbReference type="ChEBI" id="CHEBI:15378"/>
        <dbReference type="ChEBI" id="CHEBI:16304"/>
        <dbReference type="ChEBI" id="CHEBI:18036"/>
        <dbReference type="ChEBI" id="CHEBI:18408"/>
        <dbReference type="ChEBI" id="CHEBI:30616"/>
        <dbReference type="ChEBI" id="CHEBI:57692"/>
        <dbReference type="ChEBI" id="CHEBI:58307"/>
        <dbReference type="EC" id="2.5.1.17"/>
    </reaction>
</comment>
<keyword evidence="6 14" id="KW-0808">Transferase</keyword>
<evidence type="ECO:0000256" key="12">
    <source>
        <dbReference type="ARBA" id="ARBA00048555"/>
    </source>
</evidence>
<evidence type="ECO:0000313" key="16">
    <source>
        <dbReference type="EMBL" id="GAY73672.1"/>
    </source>
</evidence>
<gene>
    <name evidence="16" type="ORF">NBRC111893_1818</name>
</gene>
<evidence type="ECO:0000313" key="17">
    <source>
        <dbReference type="Proteomes" id="UP000286974"/>
    </source>
</evidence>
<evidence type="ECO:0000256" key="13">
    <source>
        <dbReference type="ARBA" id="ARBA00048692"/>
    </source>
</evidence>
<evidence type="ECO:0000256" key="6">
    <source>
        <dbReference type="ARBA" id="ARBA00022679"/>
    </source>
</evidence>
<keyword evidence="7 14" id="KW-0547">Nucleotide-binding</keyword>
<dbReference type="EC" id="2.5.1.17" evidence="3 14"/>
<accession>A0A401FMR0</accession>
<keyword evidence="5 14" id="KW-0169">Cobalamin biosynthesis</keyword>
<evidence type="ECO:0000256" key="14">
    <source>
        <dbReference type="RuleBase" id="RU366026"/>
    </source>
</evidence>
<dbReference type="Pfam" id="PF01923">
    <property type="entry name" value="Cob_adeno_trans"/>
    <property type="match status" value="1"/>
</dbReference>
<dbReference type="InterPro" id="IPR036451">
    <property type="entry name" value="CblAdoTrfase-like_sf"/>
</dbReference>
<dbReference type="GO" id="GO:0005524">
    <property type="term" value="F:ATP binding"/>
    <property type="evidence" value="ECO:0007669"/>
    <property type="project" value="UniProtKB-UniRule"/>
</dbReference>
<dbReference type="PANTHER" id="PTHR12213">
    <property type="entry name" value="CORRINOID ADENOSYLTRANSFERASE"/>
    <property type="match status" value="1"/>
</dbReference>
<evidence type="ECO:0000256" key="2">
    <source>
        <dbReference type="ARBA" id="ARBA00007487"/>
    </source>
</evidence>
<evidence type="ECO:0000259" key="15">
    <source>
        <dbReference type="Pfam" id="PF01923"/>
    </source>
</evidence>
<evidence type="ECO:0000256" key="11">
    <source>
        <dbReference type="ARBA" id="ARBA00033354"/>
    </source>
</evidence>
<comment type="catalytic activity">
    <reaction evidence="12 14">
        <text>2 cob(II)yrinate a,c diamide + reduced [electron-transfer flavoprotein] + 2 ATP = 2 adenosylcob(III)yrinate a,c-diamide + 2 triphosphate + oxidized [electron-transfer flavoprotein] + 3 H(+)</text>
        <dbReference type="Rhea" id="RHEA:11528"/>
        <dbReference type="Rhea" id="RHEA-COMP:10685"/>
        <dbReference type="Rhea" id="RHEA-COMP:10686"/>
        <dbReference type="ChEBI" id="CHEBI:15378"/>
        <dbReference type="ChEBI" id="CHEBI:18036"/>
        <dbReference type="ChEBI" id="CHEBI:30616"/>
        <dbReference type="ChEBI" id="CHEBI:57692"/>
        <dbReference type="ChEBI" id="CHEBI:58307"/>
        <dbReference type="ChEBI" id="CHEBI:58503"/>
        <dbReference type="ChEBI" id="CHEBI:58537"/>
        <dbReference type="EC" id="2.5.1.17"/>
    </reaction>
</comment>
<organism evidence="16 17">
    <name type="scientific">Lentilactobacillus kosonis</name>
    <dbReference type="NCBI Taxonomy" id="2810561"/>
    <lineage>
        <taxon>Bacteria</taxon>
        <taxon>Bacillati</taxon>
        <taxon>Bacillota</taxon>
        <taxon>Bacilli</taxon>
        <taxon>Lactobacillales</taxon>
        <taxon>Lactobacillaceae</taxon>
        <taxon>Lentilactobacillus</taxon>
    </lineage>
</organism>
<evidence type="ECO:0000256" key="8">
    <source>
        <dbReference type="ARBA" id="ARBA00022840"/>
    </source>
</evidence>
<dbReference type="Gene3D" id="1.20.1200.10">
    <property type="entry name" value="Cobalamin adenosyltransferase-like"/>
    <property type="match status" value="1"/>
</dbReference>
<evidence type="ECO:0000256" key="7">
    <source>
        <dbReference type="ARBA" id="ARBA00022741"/>
    </source>
</evidence>
<evidence type="ECO:0000256" key="10">
    <source>
        <dbReference type="ARBA" id="ARBA00033334"/>
    </source>
</evidence>
<evidence type="ECO:0000256" key="9">
    <source>
        <dbReference type="ARBA" id="ARBA00031529"/>
    </source>
</evidence>
<dbReference type="GO" id="GO:0009236">
    <property type="term" value="P:cobalamin biosynthetic process"/>
    <property type="evidence" value="ECO:0007669"/>
    <property type="project" value="UniProtKB-UniRule"/>
</dbReference>
<protein>
    <recommendedName>
        <fullName evidence="4 14">Corrinoid adenosyltransferase</fullName>
        <ecNumber evidence="3 14">2.5.1.17</ecNumber>
    </recommendedName>
    <alternativeName>
        <fullName evidence="9 14">Cob(II)alamin adenosyltransferase</fullName>
    </alternativeName>
    <alternativeName>
        <fullName evidence="11 14">Cob(II)yrinic acid a,c-diamide adenosyltransferase</fullName>
    </alternativeName>
    <alternativeName>
        <fullName evidence="10 14">Cobinamide/cobalamin adenosyltransferase</fullName>
    </alternativeName>
</protein>
<dbReference type="InterPro" id="IPR029499">
    <property type="entry name" value="PduO-typ"/>
</dbReference>
<comment type="caution">
    <text evidence="16">The sequence shown here is derived from an EMBL/GenBank/DDBJ whole genome shotgun (WGS) entry which is preliminary data.</text>
</comment>
<dbReference type="UniPathway" id="UPA00148">
    <property type="reaction ID" value="UER00233"/>
</dbReference>
<reference evidence="16 17" key="1">
    <citation type="submission" date="2017-11" db="EMBL/GenBank/DDBJ databases">
        <title>Draft Genome Sequence of Lactobacillus curieae NBRC 111893 isolated from Koso, a Japanese sugar-Vegetable Fermented Beverage.</title>
        <authorList>
            <person name="Chiou T.Y."/>
            <person name="Oshima K."/>
            <person name="Suda W."/>
            <person name="Hattori M."/>
            <person name="Takahashi T."/>
        </authorList>
    </citation>
    <scope>NUCLEOTIDE SEQUENCE [LARGE SCALE GENOMIC DNA]</scope>
    <source>
        <strain evidence="16 17">NBRC111893</strain>
    </source>
</reference>